<dbReference type="InterPro" id="IPR051560">
    <property type="entry name" value="MAM_domain-containing"/>
</dbReference>
<accession>A0A8S3I946</accession>
<dbReference type="PANTHER" id="PTHR23282">
    <property type="entry name" value="APICAL ENDOSOMAL GLYCOPROTEIN PRECURSOR"/>
    <property type="match status" value="1"/>
</dbReference>
<evidence type="ECO:0000313" key="2">
    <source>
        <dbReference type="EMBL" id="CAF5194742.1"/>
    </source>
</evidence>
<dbReference type="PANTHER" id="PTHR23282:SF101">
    <property type="entry name" value="MAM DOMAIN-CONTAINING PROTEIN"/>
    <property type="match status" value="1"/>
</dbReference>
<feature type="domain" description="MAM" evidence="1">
    <location>
        <begin position="181"/>
        <end position="228"/>
    </location>
</feature>
<comment type="caution">
    <text evidence="2">The sequence shown here is derived from an EMBL/GenBank/DDBJ whole genome shotgun (WGS) entry which is preliminary data.</text>
</comment>
<dbReference type="InterPro" id="IPR000998">
    <property type="entry name" value="MAM_dom"/>
</dbReference>
<evidence type="ECO:0000259" key="1">
    <source>
        <dbReference type="PROSITE" id="PS50060"/>
    </source>
</evidence>
<dbReference type="Gene3D" id="2.60.120.200">
    <property type="match status" value="2"/>
</dbReference>
<organism evidence="2 3">
    <name type="scientific">Rotaria magnacalcarata</name>
    <dbReference type="NCBI Taxonomy" id="392030"/>
    <lineage>
        <taxon>Eukaryota</taxon>
        <taxon>Metazoa</taxon>
        <taxon>Spiralia</taxon>
        <taxon>Gnathifera</taxon>
        <taxon>Rotifera</taxon>
        <taxon>Eurotatoria</taxon>
        <taxon>Bdelloidea</taxon>
        <taxon>Philodinida</taxon>
        <taxon>Philodinidae</taxon>
        <taxon>Rotaria</taxon>
    </lineage>
</organism>
<gene>
    <name evidence="2" type="ORF">SMN809_LOCUS73562</name>
</gene>
<dbReference type="EMBL" id="CAJOBI010328144">
    <property type="protein sequence ID" value="CAF5194742.1"/>
    <property type="molecule type" value="Genomic_DNA"/>
</dbReference>
<dbReference type="AlphaFoldDB" id="A0A8S3I946"/>
<dbReference type="Pfam" id="PF00629">
    <property type="entry name" value="MAM"/>
    <property type="match status" value="2"/>
</dbReference>
<reference evidence="2" key="1">
    <citation type="submission" date="2021-02" db="EMBL/GenBank/DDBJ databases">
        <authorList>
            <person name="Nowell W R."/>
        </authorList>
    </citation>
    <scope>NUCLEOTIDE SEQUENCE</scope>
</reference>
<name>A0A8S3I946_9BILA</name>
<dbReference type="CDD" id="cd06263">
    <property type="entry name" value="MAM"/>
    <property type="match status" value="1"/>
</dbReference>
<dbReference type="Proteomes" id="UP000676336">
    <property type="component" value="Unassembled WGS sequence"/>
</dbReference>
<dbReference type="InterPro" id="IPR013320">
    <property type="entry name" value="ConA-like_dom_sf"/>
</dbReference>
<proteinExistence type="predicted"/>
<dbReference type="PROSITE" id="PS50060">
    <property type="entry name" value="MAM_2"/>
    <property type="match status" value="2"/>
</dbReference>
<dbReference type="SMART" id="SM00137">
    <property type="entry name" value="MAM"/>
    <property type="match status" value="1"/>
</dbReference>
<feature type="domain" description="MAM" evidence="1">
    <location>
        <begin position="1"/>
        <end position="162"/>
    </location>
</feature>
<evidence type="ECO:0000313" key="3">
    <source>
        <dbReference type="Proteomes" id="UP000676336"/>
    </source>
</evidence>
<protein>
    <recommendedName>
        <fullName evidence="1">MAM domain-containing protein</fullName>
    </recommendedName>
</protein>
<dbReference type="GO" id="GO:0016020">
    <property type="term" value="C:membrane"/>
    <property type="evidence" value="ECO:0007669"/>
    <property type="project" value="InterPro"/>
</dbReference>
<sequence>CTFEEGLCSWINGQNGIFDDFDWLLNSGSTPSVGTGPTVDHTLGTASGSYLYIEASELFNRNAKAWLISEHYDAGSYCLLFWYHLYGTDIGSLNIYTRIGASKPQLEWSLSGDNGNRWQMGAVRVNVVAEFYFIIEGTHGGQFLGDIAIDDLLVQSNSQCTLPTTTTTIGTTTTLGLYTPLSCNFENDICQWRNDLTTSGTWSRRQGQGNGPQYDHTLQTEDGWFIDT</sequence>
<dbReference type="SUPFAM" id="SSF49899">
    <property type="entry name" value="Concanavalin A-like lectins/glucanases"/>
    <property type="match status" value="2"/>
</dbReference>
<feature type="non-terminal residue" evidence="2">
    <location>
        <position position="1"/>
    </location>
</feature>
<feature type="non-terminal residue" evidence="2">
    <location>
        <position position="228"/>
    </location>
</feature>